<dbReference type="GeneID" id="71989789"/>
<evidence type="ECO:0000313" key="2">
    <source>
        <dbReference type="EMBL" id="UJO19570.1"/>
    </source>
</evidence>
<dbReference type="RefSeq" id="XP_047763936.1">
    <property type="nucleotide sequence ID" value="XM_047909059.1"/>
</dbReference>
<feature type="region of interest" description="Disordered" evidence="1">
    <location>
        <begin position="130"/>
        <end position="179"/>
    </location>
</feature>
<reference evidence="2" key="1">
    <citation type="submission" date="2021-12" db="EMBL/GenBank/DDBJ databases">
        <authorList>
            <person name="Zaccaron A."/>
            <person name="Stergiopoulos I."/>
        </authorList>
    </citation>
    <scope>NUCLEOTIDE SEQUENCE</scope>
    <source>
        <strain evidence="2">Race5_Kim</strain>
    </source>
</reference>
<organism evidence="2 3">
    <name type="scientific">Passalora fulva</name>
    <name type="common">Tomato leaf mold</name>
    <name type="synonym">Cladosporium fulvum</name>
    <dbReference type="NCBI Taxonomy" id="5499"/>
    <lineage>
        <taxon>Eukaryota</taxon>
        <taxon>Fungi</taxon>
        <taxon>Dikarya</taxon>
        <taxon>Ascomycota</taxon>
        <taxon>Pezizomycotina</taxon>
        <taxon>Dothideomycetes</taxon>
        <taxon>Dothideomycetidae</taxon>
        <taxon>Mycosphaerellales</taxon>
        <taxon>Mycosphaerellaceae</taxon>
        <taxon>Fulvia</taxon>
    </lineage>
</organism>
<dbReference type="OrthoDB" id="10608673at2759"/>
<evidence type="ECO:0000313" key="3">
    <source>
        <dbReference type="Proteomes" id="UP000756132"/>
    </source>
</evidence>
<evidence type="ECO:0000256" key="1">
    <source>
        <dbReference type="SAM" id="MobiDB-lite"/>
    </source>
</evidence>
<dbReference type="EMBL" id="CP090169">
    <property type="protein sequence ID" value="UJO19570.1"/>
    <property type="molecule type" value="Genomic_DNA"/>
</dbReference>
<dbReference type="KEGG" id="ffu:CLAFUR5_09911"/>
<proteinExistence type="predicted"/>
<sequence>MNALKISDFDSRDNYELLRKTAAGKDGAQIVEAYRTLPEKAARYKLAKNVPVTLGTPRERQNKRIIVAVLNLAETYPGRTPASSEHNQLVWKCRVALALVFTILRDLQEHAGDVSKSYFHGKLKGEVVQPWPPRYAQDGQPEAEPANTQGTKRKAEDEPPRVVESQEKRRAFSDTPTGRALQEVWDNAYLGEDHWEDHGIRDSAKDVVHKTPYEKPLL</sequence>
<feature type="compositionally biased region" description="Basic and acidic residues" evidence="1">
    <location>
        <begin position="153"/>
        <end position="172"/>
    </location>
</feature>
<keyword evidence="3" id="KW-1185">Reference proteome</keyword>
<name>A0A9Q8URC0_PASFU</name>
<dbReference type="Proteomes" id="UP000756132">
    <property type="component" value="Chromosome 7"/>
</dbReference>
<accession>A0A9Q8URC0</accession>
<protein>
    <submittedName>
        <fullName evidence="2">Uncharacterized protein</fullName>
    </submittedName>
</protein>
<reference evidence="2" key="2">
    <citation type="journal article" date="2022" name="Microb. Genom.">
        <title>A chromosome-scale genome assembly of the tomato pathogen Cladosporium fulvum reveals a compartmentalized genome architecture and the presence of a dispensable chromosome.</title>
        <authorList>
            <person name="Zaccaron A.Z."/>
            <person name="Chen L.H."/>
            <person name="Samaras A."/>
            <person name="Stergiopoulos I."/>
        </authorList>
    </citation>
    <scope>NUCLEOTIDE SEQUENCE</scope>
    <source>
        <strain evidence="2">Race5_Kim</strain>
    </source>
</reference>
<feature type="region of interest" description="Disordered" evidence="1">
    <location>
        <begin position="197"/>
        <end position="218"/>
    </location>
</feature>
<gene>
    <name evidence="2" type="ORF">CLAFUR5_09911</name>
</gene>
<dbReference type="AlphaFoldDB" id="A0A9Q8URC0"/>